<reference evidence="2" key="1">
    <citation type="submission" date="2013-08" db="EMBL/GenBank/DDBJ databases">
        <authorList>
            <person name="Mendez C."/>
            <person name="Richter M."/>
            <person name="Ferrer M."/>
            <person name="Sanchez J."/>
        </authorList>
    </citation>
    <scope>NUCLEOTIDE SEQUENCE</scope>
</reference>
<dbReference type="Gene3D" id="1.50.10.140">
    <property type="match status" value="1"/>
</dbReference>
<comment type="caution">
    <text evidence="2">The sequence shown here is derived from an EMBL/GenBank/DDBJ whole genome shotgun (WGS) entry which is preliminary data.</text>
</comment>
<organism evidence="2">
    <name type="scientific">mine drainage metagenome</name>
    <dbReference type="NCBI Taxonomy" id="410659"/>
    <lineage>
        <taxon>unclassified sequences</taxon>
        <taxon>metagenomes</taxon>
        <taxon>ecological metagenomes</taxon>
    </lineage>
</organism>
<dbReference type="AlphaFoldDB" id="T1CFX0"/>
<name>T1CFX0_9ZZZZ</name>
<proteinExistence type="predicted"/>
<gene>
    <name evidence="2" type="ORF">B1A_08352</name>
</gene>
<accession>T1CFX0</accession>
<dbReference type="EMBL" id="AUZX01005978">
    <property type="protein sequence ID" value="EQD65910.1"/>
    <property type="molecule type" value="Genomic_DNA"/>
</dbReference>
<feature type="domain" description="Glycoamylase-like" evidence="1">
    <location>
        <begin position="3"/>
        <end position="102"/>
    </location>
</feature>
<sequence>MFGYAARGVPYGPDDGTLSAPSVLASLPFAPQLALAAVRNLMQRYPEMLDDGRLASSFNPSLRDADGKVWVSAGHFGLDQGIVMLMIENHRSGRIWQWMRDCAPIRLGLQRAGFRGGWLQQDGSGGGG</sequence>
<dbReference type="InterPro" id="IPR019282">
    <property type="entry name" value="Glycoamylase-like_cons_dom"/>
</dbReference>
<protein>
    <recommendedName>
        <fullName evidence="1">Glycoamylase-like domain-containing protein</fullName>
    </recommendedName>
</protein>
<dbReference type="Pfam" id="PF10091">
    <property type="entry name" value="Glycoamylase"/>
    <property type="match status" value="1"/>
</dbReference>
<evidence type="ECO:0000259" key="1">
    <source>
        <dbReference type="Pfam" id="PF10091"/>
    </source>
</evidence>
<reference evidence="2" key="2">
    <citation type="journal article" date="2014" name="ISME J.">
        <title>Microbial stratification in low pH oxic and suboxic macroscopic growths along an acid mine drainage.</title>
        <authorList>
            <person name="Mendez-Garcia C."/>
            <person name="Mesa V."/>
            <person name="Sprenger R.R."/>
            <person name="Richter M."/>
            <person name="Diez M.S."/>
            <person name="Solano J."/>
            <person name="Bargiela R."/>
            <person name="Golyshina O.V."/>
            <person name="Manteca A."/>
            <person name="Ramos J.L."/>
            <person name="Gallego J.R."/>
            <person name="Llorente I."/>
            <person name="Martins Dos Santos V.A."/>
            <person name="Jensen O.N."/>
            <person name="Pelaez A.I."/>
            <person name="Sanchez J."/>
            <person name="Ferrer M."/>
        </authorList>
    </citation>
    <scope>NUCLEOTIDE SEQUENCE</scope>
</reference>
<evidence type="ECO:0000313" key="2">
    <source>
        <dbReference type="EMBL" id="EQD65910.1"/>
    </source>
</evidence>